<dbReference type="VEuPathDB" id="ToxoDB:TGMAS_306200"/>
<dbReference type="Proteomes" id="UP000028821">
    <property type="component" value="Unassembled WGS sequence"/>
</dbReference>
<accession>A0A086QA00</accession>
<dbReference type="AlphaFoldDB" id="A0A086QA00"/>
<proteinExistence type="predicted"/>
<protein>
    <submittedName>
        <fullName evidence="2">Uncharacterized protein</fullName>
    </submittedName>
</protein>
<evidence type="ECO:0000256" key="1">
    <source>
        <dbReference type="SAM" id="MobiDB-lite"/>
    </source>
</evidence>
<feature type="region of interest" description="Disordered" evidence="1">
    <location>
        <begin position="1"/>
        <end position="31"/>
    </location>
</feature>
<gene>
    <name evidence="2" type="ORF">TGMAS_306200</name>
</gene>
<organism evidence="2 3">
    <name type="scientific">Toxoplasma gondii MAS</name>
    <dbReference type="NCBI Taxonomy" id="943118"/>
    <lineage>
        <taxon>Eukaryota</taxon>
        <taxon>Sar</taxon>
        <taxon>Alveolata</taxon>
        <taxon>Apicomplexa</taxon>
        <taxon>Conoidasida</taxon>
        <taxon>Coccidia</taxon>
        <taxon>Eucoccidiorida</taxon>
        <taxon>Eimeriorina</taxon>
        <taxon>Sarcocystidae</taxon>
        <taxon>Toxoplasma</taxon>
    </lineage>
</organism>
<name>A0A086QA00_TOXGO</name>
<evidence type="ECO:0000313" key="3">
    <source>
        <dbReference type="Proteomes" id="UP000028821"/>
    </source>
</evidence>
<comment type="caution">
    <text evidence="2">The sequence shown here is derived from an EMBL/GenBank/DDBJ whole genome shotgun (WGS) entry which is preliminary data.</text>
</comment>
<evidence type="ECO:0000313" key="2">
    <source>
        <dbReference type="EMBL" id="KFH09432.1"/>
    </source>
</evidence>
<reference evidence="2 3" key="1">
    <citation type="submission" date="2014-04" db="EMBL/GenBank/DDBJ databases">
        <authorList>
            <person name="Sibley D."/>
            <person name="Venepally P."/>
            <person name="Karamycheva S."/>
            <person name="Hadjithomas M."/>
            <person name="Khan A."/>
            <person name="Brunk B."/>
            <person name="Roos D."/>
            <person name="Caler E."/>
            <person name="Lorenzi H."/>
        </authorList>
    </citation>
    <scope>NUCLEOTIDE SEQUENCE [LARGE SCALE GENOMIC DNA]</scope>
    <source>
        <strain evidence="2 3">MAS</strain>
    </source>
</reference>
<feature type="region of interest" description="Disordered" evidence="1">
    <location>
        <begin position="70"/>
        <end position="111"/>
    </location>
</feature>
<dbReference type="EMBL" id="AEXC02001904">
    <property type="protein sequence ID" value="KFH09432.1"/>
    <property type="molecule type" value="Genomic_DNA"/>
</dbReference>
<sequence length="123" mass="13442">MSTVSPISSFPVRVPTFKPPTPSYRPPVQAAGPRGLVRELSEDAALDFLSLQLPSLPAVEATRFHPLRVPRSSSCPRKRLTSSSCSSHSREKTQCRGQTRTQRENSAKEPSLAAIFPGASLLW</sequence>